<evidence type="ECO:0000313" key="3">
    <source>
        <dbReference type="EMBL" id="KAF6828007.1"/>
    </source>
</evidence>
<dbReference type="EMBL" id="WIGM01000351">
    <property type="protein sequence ID" value="KAF6828007.1"/>
    <property type="molecule type" value="Genomic_DNA"/>
</dbReference>
<keyword evidence="4" id="KW-1185">Reference proteome</keyword>
<dbReference type="AlphaFoldDB" id="A0A8H6KAV8"/>
<dbReference type="InterPro" id="IPR045518">
    <property type="entry name" value="2EXR"/>
</dbReference>
<evidence type="ECO:0000313" key="4">
    <source>
        <dbReference type="Proteomes" id="UP000639643"/>
    </source>
</evidence>
<accession>A0A8H6KAV8</accession>
<dbReference type="Proteomes" id="UP000639643">
    <property type="component" value="Unassembled WGS sequence"/>
</dbReference>
<dbReference type="Pfam" id="PF20150">
    <property type="entry name" value="2EXR"/>
    <property type="match status" value="1"/>
</dbReference>
<evidence type="ECO:0000256" key="1">
    <source>
        <dbReference type="SAM" id="MobiDB-lite"/>
    </source>
</evidence>
<feature type="region of interest" description="Disordered" evidence="1">
    <location>
        <begin position="1"/>
        <end position="21"/>
    </location>
</feature>
<organism evidence="3 4">
    <name type="scientific">Colletotrichum musicola</name>
    <dbReference type="NCBI Taxonomy" id="2175873"/>
    <lineage>
        <taxon>Eukaryota</taxon>
        <taxon>Fungi</taxon>
        <taxon>Dikarya</taxon>
        <taxon>Ascomycota</taxon>
        <taxon>Pezizomycotina</taxon>
        <taxon>Sordariomycetes</taxon>
        <taxon>Hypocreomycetidae</taxon>
        <taxon>Glomerellales</taxon>
        <taxon>Glomerellaceae</taxon>
        <taxon>Colletotrichum</taxon>
        <taxon>Colletotrichum orchidearum species complex</taxon>
    </lineage>
</organism>
<sequence>MSTNNFGYPPRRSARLSQQPPLPKATVCRHLQFGWFNNLSDSPVPSLHAPQDVLRELLANSIVGGNSAEDREFINQILASAERHRQTPEGFQPPSSFPRFPDLPAEIRKEIWLLSLPNRTIHVGDYGRDRICWNRRLPIPAPALACRESWDLMWPLMHEIFHQDPLRSRIGLEPEQNKRASWLTPGDSLSLGSENQEAMGVNTAYQDKIAVFRDIAIPLEQMEQALNFGWLSMMSRASGSNFKFHLLERLGIIIQTIVIDVDDGAQLSGGFEKTEAIATLPFANPVQYVNPDKITNWDTLRVKYGTGFPMHTGGSSNDTHLAAVVDLRDKRRMAELLSLVSVSGGSPWRGGSRLDAIRDWNQAFCTDCLETWWENRIQVRAKEAMAKVKALEVWRTDGYRTVRDPPLEEIRESKLPELVPTVRFFFRFSGYHPPGININQANELMRPIHFDSCYAGMHFPGELSDEDL</sequence>
<gene>
    <name evidence="3" type="ORF">CMUS01_08768</name>
</gene>
<protein>
    <recommendedName>
        <fullName evidence="2">2EXR domain-containing protein</fullName>
    </recommendedName>
</protein>
<reference evidence="3" key="1">
    <citation type="journal article" date="2020" name="Phytopathology">
        <title>Genome Sequence Resources of Colletotrichum truncatum, C. plurivorum, C. musicola, and C. sojae: Four Species Pathogenic to Soybean (Glycine max).</title>
        <authorList>
            <person name="Rogerio F."/>
            <person name="Boufleur T.R."/>
            <person name="Ciampi-Guillardi M."/>
            <person name="Sukno S.A."/>
            <person name="Thon M.R."/>
            <person name="Massola Junior N.S."/>
            <person name="Baroncelli R."/>
        </authorList>
    </citation>
    <scope>NUCLEOTIDE SEQUENCE</scope>
    <source>
        <strain evidence="3">LFN0074</strain>
    </source>
</reference>
<dbReference type="OrthoDB" id="3540486at2759"/>
<comment type="caution">
    <text evidence="3">The sequence shown here is derived from an EMBL/GenBank/DDBJ whole genome shotgun (WGS) entry which is preliminary data.</text>
</comment>
<proteinExistence type="predicted"/>
<name>A0A8H6KAV8_9PEZI</name>
<evidence type="ECO:0000259" key="2">
    <source>
        <dbReference type="Pfam" id="PF20150"/>
    </source>
</evidence>
<feature type="domain" description="2EXR" evidence="2">
    <location>
        <begin position="97"/>
        <end position="156"/>
    </location>
</feature>